<comment type="caution">
    <text evidence="1">The sequence shown here is derived from an EMBL/GenBank/DDBJ whole genome shotgun (WGS) entry which is preliminary data.</text>
</comment>
<gene>
    <name evidence="1" type="ORF">CXK91_14350</name>
</gene>
<dbReference type="Proteomes" id="UP000237068">
    <property type="component" value="Unassembled WGS sequence"/>
</dbReference>
<sequence length="99" mass="11510">MAALNDVYRNEANYISPFCDMRSIRLMVLIVGVDDRVTSCGPLTPWPAPVESPAQDFPGFFIYAYRPRLRRAPLRRWRSHHAWRRSDSTQTRAAGAFRR</sequence>
<dbReference type="EMBL" id="PPXG01000005">
    <property type="protein sequence ID" value="POH82502.1"/>
    <property type="molecule type" value="Genomic_DNA"/>
</dbReference>
<evidence type="ECO:0000313" key="2">
    <source>
        <dbReference type="Proteomes" id="UP000237068"/>
    </source>
</evidence>
<accession>A0A2S4AMK6</accession>
<organism evidence="1 2">
    <name type="scientific">Stutzerimonas stutzeri</name>
    <name type="common">Pseudomonas stutzeri</name>
    <dbReference type="NCBI Taxonomy" id="316"/>
    <lineage>
        <taxon>Bacteria</taxon>
        <taxon>Pseudomonadati</taxon>
        <taxon>Pseudomonadota</taxon>
        <taxon>Gammaproteobacteria</taxon>
        <taxon>Pseudomonadales</taxon>
        <taxon>Pseudomonadaceae</taxon>
        <taxon>Stutzerimonas</taxon>
    </lineage>
</organism>
<evidence type="ECO:0000313" key="1">
    <source>
        <dbReference type="EMBL" id="POH82502.1"/>
    </source>
</evidence>
<dbReference type="OrthoDB" id="9994593at2"/>
<protein>
    <submittedName>
        <fullName evidence="1">Uncharacterized protein</fullName>
    </submittedName>
</protein>
<dbReference type="AlphaFoldDB" id="A0A2S4AMK6"/>
<proteinExistence type="predicted"/>
<reference evidence="1 2" key="1">
    <citation type="submission" date="2018-01" db="EMBL/GenBank/DDBJ databases">
        <title>Denitrification phenotypes of diverse strains of Pseudomonas stutzeri.</title>
        <authorList>
            <person name="Milligan D.A."/>
            <person name="Bergaust L."/>
            <person name="Bakken L.R."/>
            <person name="Frostegard A."/>
        </authorList>
    </citation>
    <scope>NUCLEOTIDE SEQUENCE [LARGE SCALE GENOMIC DNA]</scope>
    <source>
        <strain evidence="1 2">24a13</strain>
    </source>
</reference>
<name>A0A2S4AMK6_STUST</name>